<sequence>MVVVERSLPGERRNGDARRGGKRQLAESTQTAVTIEQAWQALPQWVAECLDSAAAMAAALGADAEDYGSDPLTAFGAWQDYLDSLPLDEFEHSDWVTLKADVVAFVSSVLLRRFDCEWHIVADESEKRGYHYVIASTSDDGLLRLLDLFGLVFHALDSGETQLLNLLTEALAQLGIPAILRVVGMPRAAGEIDPRSVVPTHS</sequence>
<evidence type="ECO:0000256" key="1">
    <source>
        <dbReference type="SAM" id="MobiDB-lite"/>
    </source>
</evidence>
<accession>A0A7D6VNS3</accession>
<evidence type="ECO:0000313" key="3">
    <source>
        <dbReference type="Proteomes" id="UP000515512"/>
    </source>
</evidence>
<proteinExistence type="predicted"/>
<dbReference type="Proteomes" id="UP000515512">
    <property type="component" value="Chromosome"/>
</dbReference>
<dbReference type="EMBL" id="CP059399">
    <property type="protein sequence ID" value="QLY33850.1"/>
    <property type="molecule type" value="Genomic_DNA"/>
</dbReference>
<evidence type="ECO:0000313" key="2">
    <source>
        <dbReference type="EMBL" id="QLY33850.1"/>
    </source>
</evidence>
<protein>
    <submittedName>
        <fullName evidence="2">Uncharacterized protein</fullName>
    </submittedName>
</protein>
<name>A0A7D6VNS3_9NOCA</name>
<gene>
    <name evidence="2" type="ORF">H0264_17840</name>
</gene>
<organism evidence="2 3">
    <name type="scientific">Nocardia huaxiensis</name>
    <dbReference type="NCBI Taxonomy" id="2755382"/>
    <lineage>
        <taxon>Bacteria</taxon>
        <taxon>Bacillati</taxon>
        <taxon>Actinomycetota</taxon>
        <taxon>Actinomycetes</taxon>
        <taxon>Mycobacteriales</taxon>
        <taxon>Nocardiaceae</taxon>
        <taxon>Nocardia</taxon>
    </lineage>
</organism>
<keyword evidence="3" id="KW-1185">Reference proteome</keyword>
<feature type="compositionally biased region" description="Basic and acidic residues" evidence="1">
    <location>
        <begin position="8"/>
        <end position="19"/>
    </location>
</feature>
<dbReference type="RefSeq" id="WP_181585013.1">
    <property type="nucleotide sequence ID" value="NZ_CP059399.1"/>
</dbReference>
<dbReference type="KEGG" id="nhu:H0264_17840"/>
<dbReference type="AlphaFoldDB" id="A0A7D6VNS3"/>
<reference evidence="2 3" key="1">
    <citation type="submission" date="2020-07" db="EMBL/GenBank/DDBJ databases">
        <authorList>
            <person name="Zhuang K."/>
            <person name="Ran Y."/>
        </authorList>
    </citation>
    <scope>NUCLEOTIDE SEQUENCE [LARGE SCALE GENOMIC DNA]</scope>
    <source>
        <strain evidence="2 3">WCH-YHL-001</strain>
    </source>
</reference>
<feature type="region of interest" description="Disordered" evidence="1">
    <location>
        <begin position="1"/>
        <end position="25"/>
    </location>
</feature>